<dbReference type="EC" id="4.2.2.-" evidence="4"/>
<dbReference type="Proteomes" id="UP000218323">
    <property type="component" value="Unassembled WGS sequence"/>
</dbReference>
<dbReference type="GO" id="GO:0042834">
    <property type="term" value="F:peptidoglycan binding"/>
    <property type="evidence" value="ECO:0007669"/>
    <property type="project" value="InterPro"/>
</dbReference>
<evidence type="ECO:0000313" key="10">
    <source>
        <dbReference type="EMBL" id="PCG15884.1"/>
    </source>
</evidence>
<dbReference type="RefSeq" id="WP_083956710.1">
    <property type="nucleotide sequence ID" value="NZ_JBHIWA010000002.1"/>
</dbReference>
<dbReference type="PANTHER" id="PTHR34183:SF8">
    <property type="entry name" value="ENDOLYTIC PEPTIDOGLYCAN TRANSGLYCOSYLASE RLPA-RELATED"/>
    <property type="match status" value="1"/>
</dbReference>
<keyword evidence="4" id="KW-0564">Palmitate</keyword>
<dbReference type="Gene3D" id="2.40.40.10">
    <property type="entry name" value="RlpA-like domain"/>
    <property type="match status" value="1"/>
</dbReference>
<keyword evidence="11" id="KW-1185">Reference proteome</keyword>
<feature type="signal peptide" evidence="7">
    <location>
        <begin position="1"/>
        <end position="23"/>
    </location>
</feature>
<dbReference type="GO" id="GO:0071555">
    <property type="term" value="P:cell wall organization"/>
    <property type="evidence" value="ECO:0007669"/>
    <property type="project" value="UniProtKB-KW"/>
</dbReference>
<protein>
    <recommendedName>
        <fullName evidence="4">Endolytic peptidoglycan transglycosylase RlpA</fullName>
        <ecNumber evidence="4">4.2.2.-</ecNumber>
    </recommendedName>
</protein>
<sequence>MRLRAETVLAALAVMVAGCSSDAAPLPTAQNGNDDVPAVTLRPPAATPSATLSGTPPPEVGAATGPVGTAGNGGTAAGYDAVGYASWYGDGLEGATTASGAPFANAGMTAAHRTLPLGSYAEVTALDTGRTILVRITDRGPTPPDREIDLSTAAARLLGTAARPLAPVRVRSVAASPADAAAIAQGQAASPRLDTPEAVLRPLRRQLPALGRPRPTPVASVAVPPGVPLIVQIAAFSNEARATQVAASFRGRVERADGLWRVRVGPLSTAAEAQRVRDAAVSRGYGDASILRDR</sequence>
<keyword evidence="2 4" id="KW-0456">Lyase</keyword>
<evidence type="ECO:0000256" key="4">
    <source>
        <dbReference type="HAMAP-Rule" id="MF_02071"/>
    </source>
</evidence>
<dbReference type="CDD" id="cd22268">
    <property type="entry name" value="DPBB_RlpA-like"/>
    <property type="match status" value="1"/>
</dbReference>
<comment type="similarity">
    <text evidence="4 5">Belongs to the RlpA family.</text>
</comment>
<gene>
    <name evidence="4" type="primary">rlpA</name>
    <name evidence="10" type="ORF">COA07_02630</name>
</gene>
<dbReference type="InterPro" id="IPR034718">
    <property type="entry name" value="RlpA"/>
</dbReference>
<proteinExistence type="inferred from homology"/>
<dbReference type="InterPro" id="IPR009009">
    <property type="entry name" value="RlpA-like_DPBB"/>
</dbReference>
<dbReference type="SUPFAM" id="SSF50685">
    <property type="entry name" value="Barwin-like endoglucanases"/>
    <property type="match status" value="1"/>
</dbReference>
<keyword evidence="4" id="KW-0472">Membrane</keyword>
<name>A0A2A4ICW2_9SPHN</name>
<dbReference type="AlphaFoldDB" id="A0A2A4ICW2"/>
<dbReference type="PANTHER" id="PTHR34183">
    <property type="entry name" value="ENDOLYTIC PEPTIDOGLYCAN TRANSGLYCOSYLASE RLPA"/>
    <property type="match status" value="1"/>
</dbReference>
<evidence type="ECO:0000256" key="2">
    <source>
        <dbReference type="ARBA" id="ARBA00023239"/>
    </source>
</evidence>
<feature type="region of interest" description="Disordered" evidence="6">
    <location>
        <begin position="26"/>
        <end position="71"/>
    </location>
</feature>
<dbReference type="InterPro" id="IPR007730">
    <property type="entry name" value="SPOR-like_dom"/>
</dbReference>
<evidence type="ECO:0000256" key="3">
    <source>
        <dbReference type="ARBA" id="ARBA00023316"/>
    </source>
</evidence>
<keyword evidence="1 7" id="KW-0732">Signal</keyword>
<feature type="domain" description="SPOR" evidence="9">
    <location>
        <begin position="229"/>
        <end position="290"/>
    </location>
</feature>
<evidence type="ECO:0000256" key="6">
    <source>
        <dbReference type="SAM" id="MobiDB-lite"/>
    </source>
</evidence>
<dbReference type="NCBIfam" id="TIGR00413">
    <property type="entry name" value="rlpA"/>
    <property type="match status" value="1"/>
</dbReference>
<dbReference type="GO" id="GO:0008932">
    <property type="term" value="F:lytic endotransglycosylase activity"/>
    <property type="evidence" value="ECO:0007669"/>
    <property type="project" value="UniProtKB-UniRule"/>
</dbReference>
<dbReference type="InterPro" id="IPR036908">
    <property type="entry name" value="RlpA-like_sf"/>
</dbReference>
<dbReference type="InterPro" id="IPR012997">
    <property type="entry name" value="RplA"/>
</dbReference>
<comment type="caution">
    <text evidence="10">The sequence shown here is derived from an EMBL/GenBank/DDBJ whole genome shotgun (WGS) entry which is preliminary data.</text>
</comment>
<dbReference type="SUPFAM" id="SSF110997">
    <property type="entry name" value="Sporulation related repeat"/>
    <property type="match status" value="1"/>
</dbReference>
<dbReference type="EMBL" id="NWVC01000001">
    <property type="protein sequence ID" value="PCG15884.1"/>
    <property type="molecule type" value="Genomic_DNA"/>
</dbReference>
<dbReference type="PROSITE" id="PS51257">
    <property type="entry name" value="PROKAR_LIPOPROTEIN"/>
    <property type="match status" value="1"/>
</dbReference>
<organism evidence="10 11">
    <name type="scientific">Sphingomonas adhaesiva</name>
    <dbReference type="NCBI Taxonomy" id="28212"/>
    <lineage>
        <taxon>Bacteria</taxon>
        <taxon>Pseudomonadati</taxon>
        <taxon>Pseudomonadota</taxon>
        <taxon>Alphaproteobacteria</taxon>
        <taxon>Sphingomonadales</taxon>
        <taxon>Sphingomonadaceae</taxon>
        <taxon>Sphingomonas</taxon>
    </lineage>
</organism>
<keyword evidence="4" id="KW-0449">Lipoprotein</keyword>
<feature type="chain" id="PRO_5013410716" description="Endolytic peptidoglycan transglycosylase RlpA" evidence="7">
    <location>
        <begin position="24"/>
        <end position="294"/>
    </location>
</feature>
<dbReference type="GO" id="GO:0000270">
    <property type="term" value="P:peptidoglycan metabolic process"/>
    <property type="evidence" value="ECO:0007669"/>
    <property type="project" value="UniProtKB-UniRule"/>
</dbReference>
<comment type="function">
    <text evidence="4">Lytic transglycosylase with a strong preference for naked glycan strands that lack stem peptides.</text>
</comment>
<dbReference type="HAMAP" id="MF_02071">
    <property type="entry name" value="RlpA"/>
    <property type="match status" value="1"/>
</dbReference>
<accession>A0A2A4ICW2</accession>
<dbReference type="Pfam" id="PF03330">
    <property type="entry name" value="DPBB_1"/>
    <property type="match status" value="1"/>
</dbReference>
<dbReference type="Pfam" id="PF05036">
    <property type="entry name" value="SPOR"/>
    <property type="match status" value="1"/>
</dbReference>
<dbReference type="InterPro" id="IPR036680">
    <property type="entry name" value="SPOR-like_sf"/>
</dbReference>
<evidence type="ECO:0000256" key="7">
    <source>
        <dbReference type="SAM" id="SignalP"/>
    </source>
</evidence>
<keyword evidence="3 4" id="KW-0961">Cell wall biogenesis/degradation</keyword>
<feature type="domain" description="RlpA-like protein double-psi beta-barrel" evidence="8">
    <location>
        <begin position="81"/>
        <end position="169"/>
    </location>
</feature>
<dbReference type="Gene3D" id="3.30.70.1070">
    <property type="entry name" value="Sporulation related repeat"/>
    <property type="match status" value="1"/>
</dbReference>
<evidence type="ECO:0000313" key="11">
    <source>
        <dbReference type="Proteomes" id="UP000218323"/>
    </source>
</evidence>
<dbReference type="GO" id="GO:0005886">
    <property type="term" value="C:plasma membrane"/>
    <property type="evidence" value="ECO:0007669"/>
    <property type="project" value="UniProtKB-SubCell"/>
</dbReference>
<evidence type="ECO:0000256" key="5">
    <source>
        <dbReference type="RuleBase" id="RU003495"/>
    </source>
</evidence>
<evidence type="ECO:0000259" key="8">
    <source>
        <dbReference type="Pfam" id="PF03330"/>
    </source>
</evidence>
<keyword evidence="4" id="KW-1003">Cell membrane</keyword>
<comment type="subcellular location">
    <subcellularLocation>
        <location evidence="4">Cell membrane</location>
        <topology evidence="4">Lipid-anchor</topology>
    </subcellularLocation>
</comment>
<reference evidence="10 11" key="1">
    <citation type="submission" date="2017-09" db="EMBL/GenBank/DDBJ databases">
        <title>Sphingomonas adhaesiva DSM 7418, whole genome shotgun sequence.</title>
        <authorList>
            <person name="Feng G."/>
            <person name="Zhu H."/>
        </authorList>
    </citation>
    <scope>NUCLEOTIDE SEQUENCE [LARGE SCALE GENOMIC DNA]</scope>
    <source>
        <strain evidence="10 11">DSM 7418</strain>
    </source>
</reference>
<evidence type="ECO:0000256" key="1">
    <source>
        <dbReference type="ARBA" id="ARBA00022729"/>
    </source>
</evidence>
<evidence type="ECO:0000259" key="9">
    <source>
        <dbReference type="Pfam" id="PF05036"/>
    </source>
</evidence>